<dbReference type="GO" id="GO:0004190">
    <property type="term" value="F:aspartic-type endopeptidase activity"/>
    <property type="evidence" value="ECO:0007669"/>
    <property type="project" value="UniProtKB-KW"/>
</dbReference>
<proteinExistence type="inferred from homology"/>
<dbReference type="InterPro" id="IPR003609">
    <property type="entry name" value="Pan_app"/>
</dbReference>
<dbReference type="EMBL" id="CAJNOG010000518">
    <property type="protein sequence ID" value="CAF1280025.1"/>
    <property type="molecule type" value="Genomic_DNA"/>
</dbReference>
<feature type="active site" evidence="5">
    <location>
        <position position="380"/>
    </location>
</feature>
<evidence type="ECO:0000256" key="5">
    <source>
        <dbReference type="PIRSR" id="PIRSR601461-1"/>
    </source>
</evidence>
<dbReference type="FunFam" id="2.40.70.10:FF:000115">
    <property type="entry name" value="Lysosomal aspartic protease"/>
    <property type="match status" value="1"/>
</dbReference>
<dbReference type="PROSITE" id="PS51767">
    <property type="entry name" value="PEPTIDASE_A1"/>
    <property type="match status" value="1"/>
</dbReference>
<evidence type="ECO:0000256" key="3">
    <source>
        <dbReference type="ARBA" id="ARBA00022750"/>
    </source>
</evidence>
<feature type="active site" evidence="5">
    <location>
        <position position="189"/>
    </location>
</feature>
<evidence type="ECO:0000259" key="9">
    <source>
        <dbReference type="PROSITE" id="PS51767"/>
    </source>
</evidence>
<dbReference type="PRINTS" id="PR00792">
    <property type="entry name" value="PEPSIN"/>
</dbReference>
<evidence type="ECO:0000256" key="1">
    <source>
        <dbReference type="ARBA" id="ARBA00007447"/>
    </source>
</evidence>
<keyword evidence="3 7" id="KW-0064">Aspartyl protease</keyword>
<evidence type="ECO:0000256" key="2">
    <source>
        <dbReference type="ARBA" id="ARBA00022670"/>
    </source>
</evidence>
<dbReference type="InterPro" id="IPR001969">
    <property type="entry name" value="Aspartic_peptidase_AS"/>
</dbReference>
<protein>
    <submittedName>
        <fullName evidence="10">Uncharacterized protein</fullName>
    </submittedName>
</protein>
<dbReference type="SUPFAM" id="SSF50630">
    <property type="entry name" value="Acid proteases"/>
    <property type="match status" value="1"/>
</dbReference>
<keyword evidence="2 7" id="KW-0645">Protease</keyword>
<feature type="disulfide bond" evidence="6">
    <location>
        <begin position="371"/>
        <end position="375"/>
    </location>
</feature>
<dbReference type="AlphaFoldDB" id="A0A815BZQ9"/>
<dbReference type="Pfam" id="PF00026">
    <property type="entry name" value="Asp"/>
    <property type="match status" value="1"/>
</dbReference>
<evidence type="ECO:0000259" key="8">
    <source>
        <dbReference type="PROSITE" id="PS50948"/>
    </source>
</evidence>
<dbReference type="PROSITE" id="PS00141">
    <property type="entry name" value="ASP_PROTEASE"/>
    <property type="match status" value="2"/>
</dbReference>
<dbReference type="PANTHER" id="PTHR47966">
    <property type="entry name" value="BETA-SITE APP-CLEAVING ENZYME, ISOFORM A-RELATED"/>
    <property type="match status" value="1"/>
</dbReference>
<dbReference type="InterPro" id="IPR021109">
    <property type="entry name" value="Peptidase_aspartic_dom_sf"/>
</dbReference>
<feature type="domain" description="Apple" evidence="8">
    <location>
        <begin position="11"/>
        <end position="70"/>
    </location>
</feature>
<dbReference type="PROSITE" id="PS50948">
    <property type="entry name" value="PAN"/>
    <property type="match status" value="1"/>
</dbReference>
<evidence type="ECO:0000313" key="10">
    <source>
        <dbReference type="EMBL" id="CAF1280025.1"/>
    </source>
</evidence>
<dbReference type="PANTHER" id="PTHR47966:SF51">
    <property type="entry name" value="BETA-SITE APP-CLEAVING ENZYME, ISOFORM A-RELATED"/>
    <property type="match status" value="1"/>
</dbReference>
<sequence length="504" mass="56338">MSEMIGWQFECANTTCLPFSTATVSNIRQCRINCLAQVQCKAVSFHQSTSECELFANISNGNINMLANAVIITMIVIDTTQTPLDKYAIANTSSVFKVDLLVHNIIVHLIIIDHHIHFVIVGTKLSNYLLENVNAHKKCKCHHIKIHHHTQLNTTVKKIAENLQNYKNLFWMGELCIGTPPQCFNVNFDTGSSDLWIPSMTCNSISCSHFTHRFDASKSSTYKNLTNKTMFEITYGDASSVSGYIGIDTVLINGLAIQNQRFAQIISAQGFDDPINSRMDGICGLGFKSISNSHMLPLIFMLWYQDLIDQPIVSFWLDPDPKHKRGGEIMFGGVDPKYFEGDMIFVNVTQQQKLAWQIRLDGIYAGNLNLCDGGCEALIDSGTSWILGSYTGIRRFQELVPDLSIPSSFSMGYIDCSRASSLPNLTFVIGGERLTLTSTQYVYSMENPSNNEIVCSPALIKIDAVAENGKPLWVLGDTFMSHYYTSFDLRKRRIGFAKSISISK</sequence>
<reference evidence="10" key="1">
    <citation type="submission" date="2021-02" db="EMBL/GenBank/DDBJ databases">
        <authorList>
            <person name="Nowell W R."/>
        </authorList>
    </citation>
    <scope>NUCLEOTIDE SEQUENCE</scope>
</reference>
<dbReference type="Gene3D" id="2.40.70.10">
    <property type="entry name" value="Acid Proteases"/>
    <property type="match status" value="2"/>
</dbReference>
<gene>
    <name evidence="10" type="ORF">JYZ213_LOCUS31180</name>
</gene>
<evidence type="ECO:0000313" key="11">
    <source>
        <dbReference type="Proteomes" id="UP000663845"/>
    </source>
</evidence>
<feature type="disulfide bond" evidence="6">
    <location>
        <begin position="416"/>
        <end position="455"/>
    </location>
</feature>
<organism evidence="10 11">
    <name type="scientific">Adineta steineri</name>
    <dbReference type="NCBI Taxonomy" id="433720"/>
    <lineage>
        <taxon>Eukaryota</taxon>
        <taxon>Metazoa</taxon>
        <taxon>Spiralia</taxon>
        <taxon>Gnathifera</taxon>
        <taxon>Rotifera</taxon>
        <taxon>Eurotatoria</taxon>
        <taxon>Bdelloidea</taxon>
        <taxon>Adinetida</taxon>
        <taxon>Adinetidae</taxon>
        <taxon>Adineta</taxon>
    </lineage>
</organism>
<dbReference type="InterPro" id="IPR033121">
    <property type="entry name" value="PEPTIDASE_A1"/>
</dbReference>
<dbReference type="Pfam" id="PF00024">
    <property type="entry name" value="PAN_1"/>
    <property type="match status" value="1"/>
</dbReference>
<dbReference type="InterPro" id="IPR001461">
    <property type="entry name" value="Aspartic_peptidase_A1"/>
</dbReference>
<evidence type="ECO:0000256" key="4">
    <source>
        <dbReference type="ARBA" id="ARBA00022801"/>
    </source>
</evidence>
<accession>A0A815BZQ9</accession>
<comment type="similarity">
    <text evidence="1 7">Belongs to the peptidase A1 family.</text>
</comment>
<keyword evidence="4 7" id="KW-0378">Hydrolase</keyword>
<keyword evidence="6" id="KW-1015">Disulfide bond</keyword>
<comment type="caution">
    <text evidence="10">The sequence shown here is derived from an EMBL/GenBank/DDBJ whole genome shotgun (WGS) entry which is preliminary data.</text>
</comment>
<feature type="domain" description="Peptidase A1" evidence="9">
    <location>
        <begin position="171"/>
        <end position="497"/>
    </location>
</feature>
<dbReference type="Proteomes" id="UP000663845">
    <property type="component" value="Unassembled WGS sequence"/>
</dbReference>
<name>A0A815BZQ9_9BILA</name>
<dbReference type="GO" id="GO:0006508">
    <property type="term" value="P:proteolysis"/>
    <property type="evidence" value="ECO:0007669"/>
    <property type="project" value="UniProtKB-KW"/>
</dbReference>
<evidence type="ECO:0000256" key="6">
    <source>
        <dbReference type="PIRSR" id="PIRSR601461-2"/>
    </source>
</evidence>
<evidence type="ECO:0000256" key="7">
    <source>
        <dbReference type="RuleBase" id="RU000454"/>
    </source>
</evidence>